<feature type="non-terminal residue" evidence="1">
    <location>
        <position position="1"/>
    </location>
</feature>
<reference evidence="1" key="1">
    <citation type="submission" date="2018-05" db="EMBL/GenBank/DDBJ databases">
        <title>Draft genome of Mucuna pruriens seed.</title>
        <authorList>
            <person name="Nnadi N.E."/>
            <person name="Vos R."/>
            <person name="Hasami M.H."/>
            <person name="Devisetty U.K."/>
            <person name="Aguiy J.C."/>
        </authorList>
    </citation>
    <scope>NUCLEOTIDE SEQUENCE [LARGE SCALE GENOMIC DNA]</scope>
    <source>
        <strain evidence="1">JCA_2017</strain>
    </source>
</reference>
<evidence type="ECO:0000313" key="2">
    <source>
        <dbReference type="Proteomes" id="UP000257109"/>
    </source>
</evidence>
<sequence>MVNVNHDTCWIDFGSTIHISNTLQGIENLRKLVESEKYIYLSGRMSSHVETIGTWNLFNLEKKYYVLSFSKNLIYVSRLAPLSFSFNFLDTSFTLSNKTEIIGFGALIDGLYKIKLYIKCCL</sequence>
<dbReference type="EMBL" id="QJKJ01000928">
    <property type="protein sequence ID" value="RDY10035.1"/>
    <property type="molecule type" value="Genomic_DNA"/>
</dbReference>
<protein>
    <submittedName>
        <fullName evidence="1">Uncharacterized protein</fullName>
    </submittedName>
</protein>
<gene>
    <name evidence="1" type="ORF">CR513_05514</name>
</gene>
<organism evidence="1 2">
    <name type="scientific">Mucuna pruriens</name>
    <name type="common">Velvet bean</name>
    <name type="synonym">Dolichos pruriens</name>
    <dbReference type="NCBI Taxonomy" id="157652"/>
    <lineage>
        <taxon>Eukaryota</taxon>
        <taxon>Viridiplantae</taxon>
        <taxon>Streptophyta</taxon>
        <taxon>Embryophyta</taxon>
        <taxon>Tracheophyta</taxon>
        <taxon>Spermatophyta</taxon>
        <taxon>Magnoliopsida</taxon>
        <taxon>eudicotyledons</taxon>
        <taxon>Gunneridae</taxon>
        <taxon>Pentapetalae</taxon>
        <taxon>rosids</taxon>
        <taxon>fabids</taxon>
        <taxon>Fabales</taxon>
        <taxon>Fabaceae</taxon>
        <taxon>Papilionoideae</taxon>
        <taxon>50 kb inversion clade</taxon>
        <taxon>NPAAA clade</taxon>
        <taxon>indigoferoid/millettioid clade</taxon>
        <taxon>Phaseoleae</taxon>
        <taxon>Mucuna</taxon>
    </lineage>
</organism>
<name>A0A371I4T0_MUCPR</name>
<dbReference type="Proteomes" id="UP000257109">
    <property type="component" value="Unassembled WGS sequence"/>
</dbReference>
<accession>A0A371I4T0</accession>
<keyword evidence="2" id="KW-1185">Reference proteome</keyword>
<evidence type="ECO:0000313" key="1">
    <source>
        <dbReference type="EMBL" id="RDY10035.1"/>
    </source>
</evidence>
<dbReference type="AlphaFoldDB" id="A0A371I4T0"/>
<dbReference type="OrthoDB" id="1306241at2759"/>
<proteinExistence type="predicted"/>
<comment type="caution">
    <text evidence="1">The sequence shown here is derived from an EMBL/GenBank/DDBJ whole genome shotgun (WGS) entry which is preliminary data.</text>
</comment>